<dbReference type="Gene3D" id="3.40.50.10540">
    <property type="entry name" value="Crotonobetainyl-coa:carnitine coa-transferase, domain 1"/>
    <property type="match status" value="1"/>
</dbReference>
<comment type="caution">
    <text evidence="2">The sequence shown here is derived from an EMBL/GenBank/DDBJ whole genome shotgun (WGS) entry which is preliminary data.</text>
</comment>
<dbReference type="EMBL" id="JAUJRV010000022">
    <property type="protein sequence ID" value="MDN7797812.1"/>
    <property type="molecule type" value="Genomic_DNA"/>
</dbReference>
<dbReference type="InterPro" id="IPR003673">
    <property type="entry name" value="CoA-Trfase_fam_III"/>
</dbReference>
<proteinExistence type="predicted"/>
<name>A0AAW7T6P8_BURVI</name>
<dbReference type="Pfam" id="PF02515">
    <property type="entry name" value="CoA_transf_3"/>
    <property type="match status" value="1"/>
</dbReference>
<dbReference type="Proteomes" id="UP001171620">
    <property type="component" value="Unassembled WGS sequence"/>
</dbReference>
<dbReference type="PANTHER" id="PTHR48207">
    <property type="entry name" value="SUCCINATE--HYDROXYMETHYLGLUTARATE COA-TRANSFERASE"/>
    <property type="match status" value="1"/>
</dbReference>
<accession>A0AAW7T6P8</accession>
<gene>
    <name evidence="2" type="ORF">QZM33_22995</name>
</gene>
<evidence type="ECO:0000256" key="1">
    <source>
        <dbReference type="ARBA" id="ARBA00022679"/>
    </source>
</evidence>
<dbReference type="RefSeq" id="WP_301788768.1">
    <property type="nucleotide sequence ID" value="NZ_JAUJRV010000022.1"/>
</dbReference>
<dbReference type="Gene3D" id="3.30.1540.10">
    <property type="entry name" value="formyl-coa transferase, domain 3"/>
    <property type="match status" value="1"/>
</dbReference>
<keyword evidence="1" id="KW-0808">Transferase</keyword>
<protein>
    <submittedName>
        <fullName evidence="2">CaiB/BaiF CoA-transferase family protein</fullName>
    </submittedName>
</protein>
<dbReference type="InterPro" id="IPR023606">
    <property type="entry name" value="CoA-Trfase_III_dom_1_sf"/>
</dbReference>
<organism evidence="2 3">
    <name type="scientific">Burkholderia vietnamiensis</name>
    <dbReference type="NCBI Taxonomy" id="60552"/>
    <lineage>
        <taxon>Bacteria</taxon>
        <taxon>Pseudomonadati</taxon>
        <taxon>Pseudomonadota</taxon>
        <taxon>Betaproteobacteria</taxon>
        <taxon>Burkholderiales</taxon>
        <taxon>Burkholderiaceae</taxon>
        <taxon>Burkholderia</taxon>
        <taxon>Burkholderia cepacia complex</taxon>
    </lineage>
</organism>
<sequence>MVASVAETPSAKPLAGVVVVSIEQALAAPLCTGRLAEMGARVIKIERAEGDFARGYDAAANGQSSYFVWTNRGKESVVLDFKDADDSALLHRLIAHADVFVQNLAPGALDRAGFGSEKLREMHTRLITCDISGYGTNNAASNLKAYDLLVQCESGLAGITGAPDACGRVGVSICDIGAGMNATIAVLSALALRSSTGKGSGVSVSLFDGAADWMTIPYVHQVYGNGAPTRQGLKHPSIAPYGAFKTNDGDDIVISIQNEREWRQFCSAFLQQPDAAEDSRFSSNTKRVQNREALDRVIAEAFARLDSSEALQRLAASNTAYGQVRSVAQMAEHPALRTWPMTVDGEELRMIAPAVRAPWDSRHFDAAPGLGEHTERIRAEFATKQVGEFA</sequence>
<evidence type="ECO:0000313" key="3">
    <source>
        <dbReference type="Proteomes" id="UP001171620"/>
    </source>
</evidence>
<dbReference type="GO" id="GO:0008410">
    <property type="term" value="F:CoA-transferase activity"/>
    <property type="evidence" value="ECO:0007669"/>
    <property type="project" value="TreeGrafter"/>
</dbReference>
<reference evidence="2" key="1">
    <citation type="submission" date="2023-07" db="EMBL/GenBank/DDBJ databases">
        <title>A collection of bacterial strains from the Burkholderia cepacia Research Laboratory and Repository.</title>
        <authorList>
            <person name="Lipuma J."/>
            <person name="Spilker T."/>
            <person name="Caverly L."/>
        </authorList>
    </citation>
    <scope>NUCLEOTIDE SEQUENCE</scope>
    <source>
        <strain evidence="2">AU44268</strain>
    </source>
</reference>
<dbReference type="InterPro" id="IPR050483">
    <property type="entry name" value="CoA-transferase_III_domain"/>
</dbReference>
<dbReference type="InterPro" id="IPR044855">
    <property type="entry name" value="CoA-Trfase_III_dom3_sf"/>
</dbReference>
<dbReference type="PANTHER" id="PTHR48207:SF3">
    <property type="entry name" value="SUCCINATE--HYDROXYMETHYLGLUTARATE COA-TRANSFERASE"/>
    <property type="match status" value="1"/>
</dbReference>
<dbReference type="AlphaFoldDB" id="A0AAW7T6P8"/>
<dbReference type="SUPFAM" id="SSF89796">
    <property type="entry name" value="CoA-transferase family III (CaiB/BaiF)"/>
    <property type="match status" value="1"/>
</dbReference>
<evidence type="ECO:0000313" key="2">
    <source>
        <dbReference type="EMBL" id="MDN7797812.1"/>
    </source>
</evidence>